<dbReference type="SUPFAM" id="SSF50370">
    <property type="entry name" value="Ricin B-like lectins"/>
    <property type="match status" value="1"/>
</dbReference>
<protein>
    <submittedName>
        <fullName evidence="3">Ricin-type beta-trefoil lectin domain protein</fullName>
    </submittedName>
</protein>
<dbReference type="PROSITE" id="PS50231">
    <property type="entry name" value="RICIN_B_LECTIN"/>
    <property type="match status" value="1"/>
</dbReference>
<evidence type="ECO:0000259" key="2">
    <source>
        <dbReference type="Pfam" id="PF00652"/>
    </source>
</evidence>
<dbReference type="InterPro" id="IPR000772">
    <property type="entry name" value="Ricin_B_lectin"/>
</dbReference>
<organism evidence="3 4">
    <name type="scientific">Actinomadura decatromicini</name>
    <dbReference type="NCBI Taxonomy" id="2604572"/>
    <lineage>
        <taxon>Bacteria</taxon>
        <taxon>Bacillati</taxon>
        <taxon>Actinomycetota</taxon>
        <taxon>Actinomycetes</taxon>
        <taxon>Streptosporangiales</taxon>
        <taxon>Thermomonosporaceae</taxon>
        <taxon>Actinomadura</taxon>
    </lineage>
</organism>
<comment type="caution">
    <text evidence="3">The sequence shown here is derived from an EMBL/GenBank/DDBJ whole genome shotgun (WGS) entry which is preliminary data.</text>
</comment>
<dbReference type="Pfam" id="PF00652">
    <property type="entry name" value="Ricin_B_lectin"/>
    <property type="match status" value="1"/>
</dbReference>
<keyword evidence="3" id="KW-0430">Lectin</keyword>
<gene>
    <name evidence="3" type="ORF">FXF68_22915</name>
</gene>
<dbReference type="GO" id="GO:0030246">
    <property type="term" value="F:carbohydrate binding"/>
    <property type="evidence" value="ECO:0007669"/>
    <property type="project" value="UniProtKB-KW"/>
</dbReference>
<name>A0A5D3FFT8_9ACTN</name>
<feature type="compositionally biased region" description="Basic and acidic residues" evidence="1">
    <location>
        <begin position="42"/>
        <end position="74"/>
    </location>
</feature>
<dbReference type="CDD" id="cd00161">
    <property type="entry name" value="beta-trefoil_Ricin-like"/>
    <property type="match status" value="1"/>
</dbReference>
<feature type="domain" description="Ricin B lectin" evidence="2">
    <location>
        <begin position="93"/>
        <end position="156"/>
    </location>
</feature>
<dbReference type="EMBL" id="VSRQ01000005">
    <property type="protein sequence ID" value="TYK46706.1"/>
    <property type="molecule type" value="Genomic_DNA"/>
</dbReference>
<reference evidence="3 4" key="1">
    <citation type="submission" date="2019-08" db="EMBL/GenBank/DDBJ databases">
        <title>Actinomadura sp. nov. CYP1-5 isolated from mountain soil.</title>
        <authorList>
            <person name="Songsumanus A."/>
            <person name="Kuncharoen N."/>
            <person name="Kudo T."/>
            <person name="Yuki M."/>
            <person name="Igarashi Y."/>
            <person name="Tanasupawat S."/>
        </authorList>
    </citation>
    <scope>NUCLEOTIDE SEQUENCE [LARGE SCALE GENOMIC DNA]</scope>
    <source>
        <strain evidence="3 4">CYP1-5</strain>
    </source>
</reference>
<sequence length="157" mass="16359">MVAFVSWGPSGRHRQPPRPGDTPAPAVRRPFVAGRLTTPRTSPDRIGEQDAQIRDAGADADNHHARRDGRRDVRLSGPGPGLGPGVGPGLSPGDGAATNTYDCHPGNPQLWRFSGDTLISGLNGKCLSVLANNFAAGAAVVNFGCNGGRGQSWRTTT</sequence>
<dbReference type="Gene3D" id="2.80.10.50">
    <property type="match status" value="1"/>
</dbReference>
<feature type="compositionally biased region" description="Gly residues" evidence="1">
    <location>
        <begin position="78"/>
        <end position="92"/>
    </location>
</feature>
<keyword evidence="4" id="KW-1185">Reference proteome</keyword>
<evidence type="ECO:0000313" key="4">
    <source>
        <dbReference type="Proteomes" id="UP000323505"/>
    </source>
</evidence>
<accession>A0A5D3FFT8</accession>
<dbReference type="InterPro" id="IPR035992">
    <property type="entry name" value="Ricin_B-like_lectins"/>
</dbReference>
<feature type="region of interest" description="Disordered" evidence="1">
    <location>
        <begin position="1"/>
        <end position="98"/>
    </location>
</feature>
<evidence type="ECO:0000313" key="3">
    <source>
        <dbReference type="EMBL" id="TYK46706.1"/>
    </source>
</evidence>
<dbReference type="AlphaFoldDB" id="A0A5D3FFT8"/>
<proteinExistence type="predicted"/>
<evidence type="ECO:0000256" key="1">
    <source>
        <dbReference type="SAM" id="MobiDB-lite"/>
    </source>
</evidence>
<dbReference type="Proteomes" id="UP000323505">
    <property type="component" value="Unassembled WGS sequence"/>
</dbReference>